<proteinExistence type="predicted"/>
<accession>A0A6J4LA30</accession>
<dbReference type="AlphaFoldDB" id="A0A6J4LA30"/>
<organism evidence="2">
    <name type="scientific">uncultured Lysobacter sp</name>
    <dbReference type="NCBI Taxonomy" id="271060"/>
    <lineage>
        <taxon>Bacteria</taxon>
        <taxon>Pseudomonadati</taxon>
        <taxon>Pseudomonadota</taxon>
        <taxon>Gammaproteobacteria</taxon>
        <taxon>Lysobacterales</taxon>
        <taxon>Lysobacteraceae</taxon>
        <taxon>Lysobacter</taxon>
        <taxon>environmental samples</taxon>
    </lineage>
</organism>
<dbReference type="SUPFAM" id="SSF53474">
    <property type="entry name" value="alpha/beta-Hydrolases"/>
    <property type="match status" value="1"/>
</dbReference>
<sequence length="272" mass="28954">MPVGDRPRQRPPTAGAGQAVDDGRWLQRNRVPLGYASAMHDNNDDRPGPMRALLVHGAGGGAWEWGIWQQVFTAHGIASEAIDLQPVGAGITATHLHDYVQQVRNARAHIDGRCALVGASLGGLLAALCADAADALVLVNPLPPAPWAAQLPGRTWPDVVRWGRDARLQSTLASMPDADAASVMHAFRHWRDESGAVLREAHAGVVVERPRCPVLCVVSASDDDVPPAITEALAHEWQASLQRTACASHVGPLLGRDAASVALDVTRWLSGR</sequence>
<protein>
    <recommendedName>
        <fullName evidence="1">AB hydrolase-1 domain-containing protein</fullName>
    </recommendedName>
</protein>
<dbReference type="InterPro" id="IPR029058">
    <property type="entry name" value="AB_hydrolase_fold"/>
</dbReference>
<evidence type="ECO:0000313" key="2">
    <source>
        <dbReference type="EMBL" id="CAA9327930.1"/>
    </source>
</evidence>
<dbReference type="InterPro" id="IPR000073">
    <property type="entry name" value="AB_hydrolase_1"/>
</dbReference>
<dbReference type="Gene3D" id="3.40.50.1820">
    <property type="entry name" value="alpha/beta hydrolase"/>
    <property type="match status" value="1"/>
</dbReference>
<name>A0A6J4LA30_9GAMM</name>
<evidence type="ECO:0000259" key="1">
    <source>
        <dbReference type="Pfam" id="PF12697"/>
    </source>
</evidence>
<feature type="domain" description="AB hydrolase-1" evidence="1">
    <location>
        <begin position="53"/>
        <end position="254"/>
    </location>
</feature>
<dbReference type="EMBL" id="CADCUA010000392">
    <property type="protein sequence ID" value="CAA9327930.1"/>
    <property type="molecule type" value="Genomic_DNA"/>
</dbReference>
<dbReference type="Pfam" id="PF12697">
    <property type="entry name" value="Abhydrolase_6"/>
    <property type="match status" value="1"/>
</dbReference>
<gene>
    <name evidence="2" type="ORF">AVDCRST_MAG71-1612</name>
</gene>
<reference evidence="2" key="1">
    <citation type="submission" date="2020-02" db="EMBL/GenBank/DDBJ databases">
        <authorList>
            <person name="Meier V. D."/>
        </authorList>
    </citation>
    <scope>NUCLEOTIDE SEQUENCE</scope>
    <source>
        <strain evidence="2">AVDCRST_MAG71</strain>
    </source>
</reference>